<keyword evidence="1" id="KW-0812">Transmembrane</keyword>
<name>A0A562VHI2_9BACT</name>
<evidence type="ECO:0000313" key="3">
    <source>
        <dbReference type="Proteomes" id="UP000319449"/>
    </source>
</evidence>
<organism evidence="2 3">
    <name type="scientific">Geobacter argillaceus</name>
    <dbReference type="NCBI Taxonomy" id="345631"/>
    <lineage>
        <taxon>Bacteria</taxon>
        <taxon>Pseudomonadati</taxon>
        <taxon>Thermodesulfobacteriota</taxon>
        <taxon>Desulfuromonadia</taxon>
        <taxon>Geobacterales</taxon>
        <taxon>Geobacteraceae</taxon>
        <taxon>Geobacter</taxon>
    </lineage>
</organism>
<feature type="transmembrane region" description="Helical" evidence="1">
    <location>
        <begin position="58"/>
        <end position="77"/>
    </location>
</feature>
<keyword evidence="1" id="KW-0472">Membrane</keyword>
<dbReference type="AlphaFoldDB" id="A0A562VHI2"/>
<proteinExistence type="predicted"/>
<dbReference type="Proteomes" id="UP000319449">
    <property type="component" value="Unassembled WGS sequence"/>
</dbReference>
<comment type="caution">
    <text evidence="2">The sequence shown here is derived from an EMBL/GenBank/DDBJ whole genome shotgun (WGS) entry which is preliminary data.</text>
</comment>
<gene>
    <name evidence="2" type="ORF">JN12_03083</name>
</gene>
<dbReference type="EMBL" id="VLLN01000022">
    <property type="protein sequence ID" value="TWJ17308.1"/>
    <property type="molecule type" value="Genomic_DNA"/>
</dbReference>
<keyword evidence="1" id="KW-1133">Transmembrane helix</keyword>
<evidence type="ECO:0000256" key="1">
    <source>
        <dbReference type="SAM" id="Phobius"/>
    </source>
</evidence>
<reference evidence="2 3" key="1">
    <citation type="submission" date="2019-07" db="EMBL/GenBank/DDBJ databases">
        <title>Genomic Encyclopedia of Archaeal and Bacterial Type Strains, Phase II (KMG-II): from individual species to whole genera.</title>
        <authorList>
            <person name="Goeker M."/>
        </authorList>
    </citation>
    <scope>NUCLEOTIDE SEQUENCE [LARGE SCALE GENOMIC DNA]</scope>
    <source>
        <strain evidence="2 3">ATCC BAA-1139</strain>
    </source>
</reference>
<accession>A0A562VHI2</accession>
<keyword evidence="3" id="KW-1185">Reference proteome</keyword>
<sequence length="193" mass="20020">MVNKKGERFVVRIRCRVLMLVCLFQVTGCGGGGAGVNPIVPTYTKAVISFSLLSSQRLPFRMTGVLMTGVLPAGLSVTTGASSDPKMITGGLSAGSSVAGGVTSQFPVFGRYSAPKFSITVADSTQAQVGFGPGEIVQLTCGLTDGATISESDKFIIERSITFNASGYNPTATVNPSSLNSYLRPNVSVTLLP</sequence>
<protein>
    <submittedName>
        <fullName evidence="2">Uncharacterized protein</fullName>
    </submittedName>
</protein>
<evidence type="ECO:0000313" key="2">
    <source>
        <dbReference type="EMBL" id="TWJ17308.1"/>
    </source>
</evidence>